<accession>A0A9P6CVI4</accession>
<proteinExistence type="predicted"/>
<sequence length="159" mass="18325">MNYQFSLVLTGWSLYRPRLRTRGIFDSPCEGESYQSTDDPTRRLYIGALISAKQAILNHLERPGTRGNIRHVDGHRRRPHGGLRVWHGHHDCLSDEQRVASDIYDMSADWLWSPLPAKASPPIGDDSESTQLRCREAKRAVIEFSGKMLKFDFRGYRKI</sequence>
<protein>
    <submittedName>
        <fullName evidence="1">Uncharacterized protein</fullName>
    </submittedName>
</protein>
<dbReference type="Proteomes" id="UP000807469">
    <property type="component" value="Unassembled WGS sequence"/>
</dbReference>
<comment type="caution">
    <text evidence="1">The sequence shown here is derived from an EMBL/GenBank/DDBJ whole genome shotgun (WGS) entry which is preliminary data.</text>
</comment>
<keyword evidence="2" id="KW-1185">Reference proteome</keyword>
<gene>
    <name evidence="1" type="ORF">BDN70DRAFT_899154</name>
</gene>
<reference evidence="1" key="1">
    <citation type="submission" date="2020-11" db="EMBL/GenBank/DDBJ databases">
        <authorList>
            <consortium name="DOE Joint Genome Institute"/>
            <person name="Ahrendt S."/>
            <person name="Riley R."/>
            <person name="Andreopoulos W."/>
            <person name="Labutti K."/>
            <person name="Pangilinan J."/>
            <person name="Ruiz-Duenas F.J."/>
            <person name="Barrasa J.M."/>
            <person name="Sanchez-Garcia M."/>
            <person name="Camarero S."/>
            <person name="Miyauchi S."/>
            <person name="Serrano A."/>
            <person name="Linde D."/>
            <person name="Babiker R."/>
            <person name="Drula E."/>
            <person name="Ayuso-Fernandez I."/>
            <person name="Pacheco R."/>
            <person name="Padilla G."/>
            <person name="Ferreira P."/>
            <person name="Barriuso J."/>
            <person name="Kellner H."/>
            <person name="Castanera R."/>
            <person name="Alfaro M."/>
            <person name="Ramirez L."/>
            <person name="Pisabarro A.G."/>
            <person name="Kuo A."/>
            <person name="Tritt A."/>
            <person name="Lipzen A."/>
            <person name="He G."/>
            <person name="Yan M."/>
            <person name="Ng V."/>
            <person name="Cullen D."/>
            <person name="Martin F."/>
            <person name="Rosso M.-N."/>
            <person name="Henrissat B."/>
            <person name="Hibbett D."/>
            <person name="Martinez A.T."/>
            <person name="Grigoriev I.V."/>
        </authorList>
    </citation>
    <scope>NUCLEOTIDE SEQUENCE</scope>
    <source>
        <strain evidence="1">CIRM-BRFM 674</strain>
    </source>
</reference>
<dbReference type="EMBL" id="MU155391">
    <property type="protein sequence ID" value="KAF9474204.1"/>
    <property type="molecule type" value="Genomic_DNA"/>
</dbReference>
<evidence type="ECO:0000313" key="1">
    <source>
        <dbReference type="EMBL" id="KAF9474204.1"/>
    </source>
</evidence>
<evidence type="ECO:0000313" key="2">
    <source>
        <dbReference type="Proteomes" id="UP000807469"/>
    </source>
</evidence>
<name>A0A9P6CVI4_9AGAR</name>
<organism evidence="1 2">
    <name type="scientific">Pholiota conissans</name>
    <dbReference type="NCBI Taxonomy" id="109636"/>
    <lineage>
        <taxon>Eukaryota</taxon>
        <taxon>Fungi</taxon>
        <taxon>Dikarya</taxon>
        <taxon>Basidiomycota</taxon>
        <taxon>Agaricomycotina</taxon>
        <taxon>Agaricomycetes</taxon>
        <taxon>Agaricomycetidae</taxon>
        <taxon>Agaricales</taxon>
        <taxon>Agaricineae</taxon>
        <taxon>Strophariaceae</taxon>
        <taxon>Pholiota</taxon>
    </lineage>
</organism>
<dbReference type="AlphaFoldDB" id="A0A9P6CVI4"/>